<gene>
    <name evidence="1" type="ORF">FRX31_006940</name>
</gene>
<comment type="caution">
    <text evidence="1">The sequence shown here is derived from an EMBL/GenBank/DDBJ whole genome shotgun (WGS) entry which is preliminary data.</text>
</comment>
<protein>
    <recommendedName>
        <fullName evidence="3">Endonuclease/exonuclease/phosphatase</fullName>
    </recommendedName>
</protein>
<dbReference type="OrthoDB" id="1113909at2759"/>
<organism evidence="1 2">
    <name type="scientific">Thalictrum thalictroides</name>
    <name type="common">Rue-anemone</name>
    <name type="synonym">Anemone thalictroides</name>
    <dbReference type="NCBI Taxonomy" id="46969"/>
    <lineage>
        <taxon>Eukaryota</taxon>
        <taxon>Viridiplantae</taxon>
        <taxon>Streptophyta</taxon>
        <taxon>Embryophyta</taxon>
        <taxon>Tracheophyta</taxon>
        <taxon>Spermatophyta</taxon>
        <taxon>Magnoliopsida</taxon>
        <taxon>Ranunculales</taxon>
        <taxon>Ranunculaceae</taxon>
        <taxon>Thalictroideae</taxon>
        <taxon>Thalictrum</taxon>
    </lineage>
</organism>
<dbReference type="EMBL" id="JABWDY010006732">
    <property type="protein sequence ID" value="KAF5203473.1"/>
    <property type="molecule type" value="Genomic_DNA"/>
</dbReference>
<dbReference type="Proteomes" id="UP000554482">
    <property type="component" value="Unassembled WGS sequence"/>
</dbReference>
<name>A0A7J6X2D0_THATH</name>
<evidence type="ECO:0008006" key="3">
    <source>
        <dbReference type="Google" id="ProtNLM"/>
    </source>
</evidence>
<dbReference type="PANTHER" id="PTHR35218:SF9">
    <property type="entry name" value="ENDONUCLEASE_EXONUCLEASE_PHOSPHATASE DOMAIN-CONTAINING PROTEIN"/>
    <property type="match status" value="1"/>
</dbReference>
<keyword evidence="2" id="KW-1185">Reference proteome</keyword>
<evidence type="ECO:0000313" key="1">
    <source>
        <dbReference type="EMBL" id="KAF5203473.1"/>
    </source>
</evidence>
<accession>A0A7J6X2D0</accession>
<sequence>MIPTLKEEGNQGSTPRVYASLKTKKSKDESMSAIKDSGYYVIGARTFSGGIWFLWDEDLVTINGVVQSNQAVHVVATMKQGVIHGCYRSAVYVDPHKDNRKELWKEFFALSQISDVAGWMAVGDFNTSNVILKIKARRQDSNCCSVK</sequence>
<evidence type="ECO:0000313" key="2">
    <source>
        <dbReference type="Proteomes" id="UP000554482"/>
    </source>
</evidence>
<proteinExistence type="predicted"/>
<reference evidence="1 2" key="1">
    <citation type="submission" date="2020-06" db="EMBL/GenBank/DDBJ databases">
        <title>Transcriptomic and genomic resources for Thalictrum thalictroides and T. hernandezii: Facilitating candidate gene discovery in an emerging model plant lineage.</title>
        <authorList>
            <person name="Arias T."/>
            <person name="Riano-Pachon D.M."/>
            <person name="Di Stilio V.S."/>
        </authorList>
    </citation>
    <scope>NUCLEOTIDE SEQUENCE [LARGE SCALE GENOMIC DNA]</scope>
    <source>
        <strain evidence="2">cv. WT478/WT964</strain>
        <tissue evidence="1">Leaves</tissue>
    </source>
</reference>
<dbReference type="AlphaFoldDB" id="A0A7J6X2D0"/>
<dbReference type="PANTHER" id="PTHR35218">
    <property type="entry name" value="RNASE H DOMAIN-CONTAINING PROTEIN"/>
    <property type="match status" value="1"/>
</dbReference>